<feature type="signal peptide" evidence="1">
    <location>
        <begin position="1"/>
        <end position="25"/>
    </location>
</feature>
<dbReference type="AlphaFoldDB" id="A0A0B6ZWV6"/>
<feature type="chain" id="PRO_5007391430" description="Secreted protein" evidence="1">
    <location>
        <begin position="26"/>
        <end position="84"/>
    </location>
</feature>
<evidence type="ECO:0000313" key="2">
    <source>
        <dbReference type="EMBL" id="CEK73059.1"/>
    </source>
</evidence>
<gene>
    <name evidence="2" type="primary">ORF85131</name>
    <name evidence="3" type="synonym">ORF85136</name>
</gene>
<evidence type="ECO:0000256" key="1">
    <source>
        <dbReference type="SAM" id="SignalP"/>
    </source>
</evidence>
<proteinExistence type="predicted"/>
<evidence type="ECO:0000313" key="3">
    <source>
        <dbReference type="EMBL" id="CEK73060.1"/>
    </source>
</evidence>
<reference evidence="2" key="1">
    <citation type="submission" date="2014-12" db="EMBL/GenBank/DDBJ databases">
        <title>Insight into the proteome of Arion vulgaris.</title>
        <authorList>
            <person name="Aradska J."/>
            <person name="Bulat T."/>
            <person name="Smidak R."/>
            <person name="Sarate P."/>
            <person name="Gangsoo J."/>
            <person name="Sialana F."/>
            <person name="Bilban M."/>
            <person name="Lubec G."/>
        </authorList>
    </citation>
    <scope>NUCLEOTIDE SEQUENCE</scope>
    <source>
        <tissue evidence="2">Skin</tissue>
    </source>
</reference>
<evidence type="ECO:0008006" key="4">
    <source>
        <dbReference type="Google" id="ProtNLM"/>
    </source>
</evidence>
<keyword evidence="1" id="KW-0732">Signal</keyword>
<accession>A0A0B6ZWV6</accession>
<dbReference type="EMBL" id="HACG01026195">
    <property type="protein sequence ID" value="CEK73060.1"/>
    <property type="molecule type" value="Transcribed_RNA"/>
</dbReference>
<dbReference type="EMBL" id="HACG01026194">
    <property type="protein sequence ID" value="CEK73059.1"/>
    <property type="molecule type" value="Transcribed_RNA"/>
</dbReference>
<name>A0A0B6ZWV6_9EUPU</name>
<protein>
    <recommendedName>
        <fullName evidence="4">Secreted protein</fullName>
    </recommendedName>
</protein>
<feature type="non-terminal residue" evidence="2">
    <location>
        <position position="84"/>
    </location>
</feature>
<sequence length="84" mass="9721">MISHMISLRVCVYFLLANPSLYTQACLLLDMDDKLNLFSQPTITRALVSIFTPIRFLLQSSKPIHFLFQSSKPIRFLFPSQSIR</sequence>
<organism evidence="2">
    <name type="scientific">Arion vulgaris</name>
    <dbReference type="NCBI Taxonomy" id="1028688"/>
    <lineage>
        <taxon>Eukaryota</taxon>
        <taxon>Metazoa</taxon>
        <taxon>Spiralia</taxon>
        <taxon>Lophotrochozoa</taxon>
        <taxon>Mollusca</taxon>
        <taxon>Gastropoda</taxon>
        <taxon>Heterobranchia</taxon>
        <taxon>Euthyneura</taxon>
        <taxon>Panpulmonata</taxon>
        <taxon>Eupulmonata</taxon>
        <taxon>Stylommatophora</taxon>
        <taxon>Helicina</taxon>
        <taxon>Arionoidea</taxon>
        <taxon>Arionidae</taxon>
        <taxon>Arion</taxon>
    </lineage>
</organism>